<dbReference type="PATRIC" id="fig|926562.3.peg.1709"/>
<accession>G8R0I8</accession>
<dbReference type="SUPFAM" id="SSF49464">
    <property type="entry name" value="Carboxypeptidase regulatory domain-like"/>
    <property type="match status" value="1"/>
</dbReference>
<proteinExistence type="predicted"/>
<dbReference type="EMBL" id="CP003156">
    <property type="protein sequence ID" value="AEV32692.1"/>
    <property type="molecule type" value="Genomic_DNA"/>
</dbReference>
<organism evidence="2 3">
    <name type="scientific">Owenweeksia hongkongensis (strain DSM 17368 / CIP 108786 / JCM 12287 / NRRL B-23963 / UST20020801)</name>
    <dbReference type="NCBI Taxonomy" id="926562"/>
    <lineage>
        <taxon>Bacteria</taxon>
        <taxon>Pseudomonadati</taxon>
        <taxon>Bacteroidota</taxon>
        <taxon>Flavobacteriia</taxon>
        <taxon>Flavobacteriales</taxon>
        <taxon>Owenweeksiaceae</taxon>
        <taxon>Owenweeksia</taxon>
    </lineage>
</organism>
<gene>
    <name evidence="2" type="ordered locus">Oweho_1704</name>
</gene>
<feature type="domain" description="Outer membrane protein beta-barrel" evidence="1">
    <location>
        <begin position="434"/>
        <end position="800"/>
    </location>
</feature>
<dbReference type="eggNOG" id="COG4206">
    <property type="taxonomic scope" value="Bacteria"/>
</dbReference>
<dbReference type="STRING" id="926562.Oweho_1704"/>
<dbReference type="SUPFAM" id="SSF56935">
    <property type="entry name" value="Porins"/>
    <property type="match status" value="1"/>
</dbReference>
<evidence type="ECO:0000313" key="2">
    <source>
        <dbReference type="EMBL" id="AEV32692.1"/>
    </source>
</evidence>
<keyword evidence="3" id="KW-1185">Reference proteome</keyword>
<protein>
    <recommendedName>
        <fullName evidence="1">Outer membrane protein beta-barrel domain-containing protein</fullName>
    </recommendedName>
</protein>
<dbReference type="Gene3D" id="2.60.40.1120">
    <property type="entry name" value="Carboxypeptidase-like, regulatory domain"/>
    <property type="match status" value="1"/>
</dbReference>
<dbReference type="InterPro" id="IPR008969">
    <property type="entry name" value="CarboxyPept-like_regulatory"/>
</dbReference>
<evidence type="ECO:0000313" key="3">
    <source>
        <dbReference type="Proteomes" id="UP000005631"/>
    </source>
</evidence>
<reference evidence="2 3" key="1">
    <citation type="journal article" date="2012" name="Stand. Genomic Sci.">
        <title>Genome sequence of the orange-pigmented seawater bacterium Owenweeksia hongkongensis type strain (UST20020801(T)).</title>
        <authorList>
            <person name="Riedel T."/>
            <person name="Held B."/>
            <person name="Nolan M."/>
            <person name="Lucas S."/>
            <person name="Lapidus A."/>
            <person name="Tice H."/>
            <person name="Del Rio T.G."/>
            <person name="Cheng J.F."/>
            <person name="Han C."/>
            <person name="Tapia R."/>
            <person name="Goodwin L.A."/>
            <person name="Pitluck S."/>
            <person name="Liolios K."/>
            <person name="Mavromatis K."/>
            <person name="Pagani I."/>
            <person name="Ivanova N."/>
            <person name="Mikhailova N."/>
            <person name="Pati A."/>
            <person name="Chen A."/>
            <person name="Palaniappan K."/>
            <person name="Rohde M."/>
            <person name="Tindall B.J."/>
            <person name="Detter J.C."/>
            <person name="Goker M."/>
            <person name="Woyke T."/>
            <person name="Bristow J."/>
            <person name="Eisen J.A."/>
            <person name="Markowitz V."/>
            <person name="Hugenholtz P."/>
            <person name="Klenk H.P."/>
            <person name="Kyrpides N.C."/>
        </authorList>
    </citation>
    <scope>NUCLEOTIDE SEQUENCE</scope>
    <source>
        <strain evidence="3">DSM 17368 / JCM 12287 / NRRL B-23963</strain>
    </source>
</reference>
<dbReference type="Pfam" id="PF13715">
    <property type="entry name" value="CarbopepD_reg_2"/>
    <property type="match status" value="1"/>
</dbReference>
<sequence>MSIFSVSAQDYSISGNLFDSKSNEPLIGANVLLENKSDQKVWGATTAVDGSFTIKNVPGGDYVIKLSFIGYKLYERELSVSGNQNLGALKLEEDKELLDEVEVVEIQDRVQQLGDTTQYNADAFKVNPDASAQDLIAKMPGVLVQNGEVQAQGEQVKKVLVDGKEFFSTDPTLALQSLPAEIIDKIQVYDEKSEQSQFTGFDDGNTQKTINILTKAGKNNGHFGKGYVGYGTDNRYNGGFNYNYFNGDQRVSLLGNFNNINLQNFSTEDILGAVGNTSGRRGGFRGGGGGAEDFLVGQQTGIVTTNAFGVNYSDEWGKKFKVSGNYFFNQTKNNSQSITNREYYTDAIGGQTYAQNDSSHSNNLNHRFNMRMEYEIDENNSLLFRPSLSVQDYTSYSLLDGATFNEGQLLNSTTSLTESNQIGYKLAGDLLYRHKFKKKRRTLSLSLGSDYDSKDGLSTTASENFFSDTISSSSYNLRQQSDLYTTSTSYNASLRFTEPVGKAGMLLMDYSPSVTYSNSDKRTYSYDSITGGYDFLQDNLSNVFSSSYTKQEVGAGYMLRQKGSNLMFRLNFQNAELVSDQTYPQEYDLTRSFNTFLPMAMYRKKISDTSNIRIFYRSASTAPTVSQLQDVVDNSNTLQLTGGNSELDQEVRHFVVGNYALNTPKKSRTFFVFGLAEYKQDYIGTSTFIADADTSINGYPLAAGSQYSTPENMDGYFNAKTTLTYGFPVTKLKSNLNLSGGGGYTNAPGLINNITNNARTTNVNGGAVLGSNISEKVDFTVSYNASYNFVDNTLATVTDNNYFNQTTSFKFNWLLGNGFVFNTDLTNTYYSGLSEGIDQSYWLWNAYIGYKFMKKDAAEIKLSAFDILGQNTSISRTVSETYLEDVETTVLQQYVMLTFTYTLRAFDGPKISDEEKRRHDMMGPPPPPGRG</sequence>
<dbReference type="HOGENOM" id="CLU_012729_0_1_10"/>
<dbReference type="Proteomes" id="UP000005631">
    <property type="component" value="Chromosome"/>
</dbReference>
<dbReference type="AlphaFoldDB" id="G8R0I8"/>
<evidence type="ECO:0000259" key="1">
    <source>
        <dbReference type="Pfam" id="PF14905"/>
    </source>
</evidence>
<dbReference type="InterPro" id="IPR041700">
    <property type="entry name" value="OMP_b-brl_3"/>
</dbReference>
<dbReference type="KEGG" id="oho:Oweho_1704"/>
<dbReference type="Pfam" id="PF14905">
    <property type="entry name" value="OMP_b-brl_3"/>
    <property type="match status" value="1"/>
</dbReference>
<name>G8R0I8_OWEHD</name>